<evidence type="ECO:0000256" key="9">
    <source>
        <dbReference type="ARBA" id="ARBA00039865"/>
    </source>
</evidence>
<accession>A0A1G4MAB9</accession>
<dbReference type="EMBL" id="LT598485">
    <property type="protein sequence ID" value="SCW00812.1"/>
    <property type="molecule type" value="Genomic_DNA"/>
</dbReference>
<protein>
    <recommendedName>
        <fullName evidence="9">Maintenance of telomere capping protein 6</fullName>
    </recommendedName>
</protein>
<sequence length="499" mass="56008">MIVLGILSCIYLSIVSARDFWPSLSSDAEIAVRSQRDMMTNVSIDQLPLVGVELDDVIFRGESNVTHALQSISTLLEVGVQAFVVDIDADESVDNLMIMNSQVTLGNLLSVFSNYISSTNNYLEANVLVILLRLRSESNSTVNFPPNMTQYLEQYLNLQKVYTPEQLQSDRNSGHTIGYQGVSNSSGWPTLKYFLYEIEKRIVITSISEELLTELPTSMIFDSSTLNYESGNATTVCPLTSDSQITSTSVISWRFLESEFLPDHIHEYVKCGYSTVISNYYNSDNISAISDLLDRGIIWSWGPGQPNSTETSFGSSSTTLVAYRCAIMHYTSSNSSTSWRIGNCYDEKRFLCGRSDNVSAWATVSEESDYFTTGDDNEKTLCPSGYKIGLPETPLQQRAVELYLERIESDDMDLWIDLNCISVPNCWVTGGPYASCSYEKNVSTRNFVHMISPVSVFSFVLLVMVIYLNWLRVPIQDNRKSWKRLLNAHSNSEFEGVPS</sequence>
<dbReference type="AlphaFoldDB" id="A0A1G4MAB9"/>
<feature type="transmembrane region" description="Helical" evidence="10">
    <location>
        <begin position="447"/>
        <end position="470"/>
    </location>
</feature>
<gene>
    <name evidence="13" type="ORF">LAFE_0C12552G</name>
</gene>
<organism evidence="13 14">
    <name type="scientific">Lachancea fermentati</name>
    <name type="common">Zygosaccharomyces fermentati</name>
    <dbReference type="NCBI Taxonomy" id="4955"/>
    <lineage>
        <taxon>Eukaryota</taxon>
        <taxon>Fungi</taxon>
        <taxon>Dikarya</taxon>
        <taxon>Ascomycota</taxon>
        <taxon>Saccharomycotina</taxon>
        <taxon>Saccharomycetes</taxon>
        <taxon>Saccharomycetales</taxon>
        <taxon>Saccharomycetaceae</taxon>
        <taxon>Lachancea</taxon>
    </lineage>
</organism>
<dbReference type="PANTHER" id="PTHR35518">
    <property type="entry name" value="MAINTENANCE OF TELOMOERE CAPPING"/>
    <property type="match status" value="1"/>
</dbReference>
<evidence type="ECO:0000313" key="14">
    <source>
        <dbReference type="Proteomes" id="UP000190831"/>
    </source>
</evidence>
<dbReference type="GO" id="GO:0016020">
    <property type="term" value="C:membrane"/>
    <property type="evidence" value="ECO:0007669"/>
    <property type="project" value="UniProtKB-SubCell"/>
</dbReference>
<comment type="subcellular location">
    <subcellularLocation>
        <location evidence="1">Membrane</location>
        <topology evidence="1">Single-pass type I membrane protein</topology>
    </subcellularLocation>
</comment>
<dbReference type="OrthoDB" id="5573651at2759"/>
<evidence type="ECO:0000256" key="5">
    <source>
        <dbReference type="ARBA" id="ARBA00023136"/>
    </source>
</evidence>
<keyword evidence="2 10" id="KW-0812">Transmembrane</keyword>
<evidence type="ECO:0000256" key="11">
    <source>
        <dbReference type="SAM" id="SignalP"/>
    </source>
</evidence>
<dbReference type="Pfam" id="PF25506">
    <property type="entry name" value="TIM-barrel_MTC6"/>
    <property type="match status" value="1"/>
</dbReference>
<evidence type="ECO:0000259" key="12">
    <source>
        <dbReference type="Pfam" id="PF25506"/>
    </source>
</evidence>
<comment type="function">
    <text evidence="7">May be involved in telomere capping.</text>
</comment>
<evidence type="ECO:0000313" key="13">
    <source>
        <dbReference type="EMBL" id="SCW00812.1"/>
    </source>
</evidence>
<keyword evidence="4 10" id="KW-1133">Transmembrane helix</keyword>
<evidence type="ECO:0000256" key="4">
    <source>
        <dbReference type="ARBA" id="ARBA00022989"/>
    </source>
</evidence>
<name>A0A1G4MAB9_LACFM</name>
<feature type="chain" id="PRO_5009237298" description="Maintenance of telomere capping protein 6" evidence="11">
    <location>
        <begin position="18"/>
        <end position="499"/>
    </location>
</feature>
<dbReference type="Proteomes" id="UP000190831">
    <property type="component" value="Chromosome C"/>
</dbReference>
<evidence type="ECO:0000256" key="1">
    <source>
        <dbReference type="ARBA" id="ARBA00004479"/>
    </source>
</evidence>
<keyword evidence="5 10" id="KW-0472">Membrane</keyword>
<keyword evidence="3 11" id="KW-0732">Signal</keyword>
<dbReference type="PANTHER" id="PTHR35518:SF2">
    <property type="entry name" value="MAINTENANCE OF TELOMERE CAPPING PROTEIN 6"/>
    <property type="match status" value="1"/>
</dbReference>
<feature type="domain" description="MTC6 partial TIM-barrel" evidence="12">
    <location>
        <begin position="22"/>
        <end position="299"/>
    </location>
</feature>
<evidence type="ECO:0000256" key="6">
    <source>
        <dbReference type="ARBA" id="ARBA00023180"/>
    </source>
</evidence>
<proteinExistence type="inferred from homology"/>
<evidence type="ECO:0000256" key="3">
    <source>
        <dbReference type="ARBA" id="ARBA00022729"/>
    </source>
</evidence>
<reference evidence="13 14" key="1">
    <citation type="submission" date="2016-03" db="EMBL/GenBank/DDBJ databases">
        <authorList>
            <person name="Devillers H."/>
        </authorList>
    </citation>
    <scope>NUCLEOTIDE SEQUENCE [LARGE SCALE GENOMIC DNA]</scope>
    <source>
        <strain evidence="13">CBS 6772</strain>
    </source>
</reference>
<comment type="similarity">
    <text evidence="8">Belongs to the MTC6 family.</text>
</comment>
<evidence type="ECO:0000256" key="7">
    <source>
        <dbReference type="ARBA" id="ARBA00037703"/>
    </source>
</evidence>
<feature type="signal peptide" evidence="11">
    <location>
        <begin position="1"/>
        <end position="17"/>
    </location>
</feature>
<dbReference type="InterPro" id="IPR057530">
    <property type="entry name" value="TIM-barrel_MTC6"/>
</dbReference>
<keyword evidence="14" id="KW-1185">Reference proteome</keyword>
<dbReference type="STRING" id="4955.A0A1G4MAB9"/>
<dbReference type="OMA" id="WGTIDPQ"/>
<evidence type="ECO:0000256" key="2">
    <source>
        <dbReference type="ARBA" id="ARBA00022692"/>
    </source>
</evidence>
<evidence type="ECO:0000256" key="10">
    <source>
        <dbReference type="SAM" id="Phobius"/>
    </source>
</evidence>
<keyword evidence="6" id="KW-0325">Glycoprotein</keyword>
<evidence type="ECO:0000256" key="8">
    <source>
        <dbReference type="ARBA" id="ARBA00038159"/>
    </source>
</evidence>
<dbReference type="InterPro" id="IPR051008">
    <property type="entry name" value="Telomere_Capping_Maintenance"/>
</dbReference>